<evidence type="ECO:0000256" key="3">
    <source>
        <dbReference type="ARBA" id="ARBA00022553"/>
    </source>
</evidence>
<dbReference type="EC" id="2.7.11.1" evidence="1"/>
<feature type="domain" description="AGC-kinase C-terminal" evidence="14">
    <location>
        <begin position="429"/>
        <end position="500"/>
    </location>
</feature>
<keyword evidence="2" id="KW-0723">Serine/threonine-protein kinase</keyword>
<dbReference type="Proteomes" id="UP000193920">
    <property type="component" value="Unassembled WGS sequence"/>
</dbReference>
<comment type="caution">
    <text evidence="15">The sequence shown here is derived from an EMBL/GenBank/DDBJ whole genome shotgun (WGS) entry which is preliminary data.</text>
</comment>
<dbReference type="SMART" id="SM00220">
    <property type="entry name" value="S_TKc"/>
    <property type="match status" value="1"/>
</dbReference>
<keyword evidence="5 10" id="KW-0547">Nucleotide-binding</keyword>
<evidence type="ECO:0000256" key="9">
    <source>
        <dbReference type="ARBA" id="ARBA00048679"/>
    </source>
</evidence>
<dbReference type="InterPro" id="IPR000961">
    <property type="entry name" value="AGC-kinase_C"/>
</dbReference>
<dbReference type="InterPro" id="IPR000719">
    <property type="entry name" value="Prot_kinase_dom"/>
</dbReference>
<feature type="region of interest" description="Disordered" evidence="11">
    <location>
        <begin position="1"/>
        <end position="30"/>
    </location>
</feature>
<evidence type="ECO:0000256" key="6">
    <source>
        <dbReference type="ARBA" id="ARBA00022777"/>
    </source>
</evidence>
<dbReference type="PROSITE" id="PS00108">
    <property type="entry name" value="PROTEIN_KINASE_ST"/>
    <property type="match status" value="1"/>
</dbReference>
<proteinExistence type="predicted"/>
<evidence type="ECO:0000256" key="11">
    <source>
        <dbReference type="SAM" id="MobiDB-lite"/>
    </source>
</evidence>
<dbReference type="InterPro" id="IPR000008">
    <property type="entry name" value="C2_dom"/>
</dbReference>
<protein>
    <recommendedName>
        <fullName evidence="1">non-specific serine/threonine protein kinase</fullName>
        <ecNumber evidence="1">2.7.11.1</ecNumber>
    </recommendedName>
</protein>
<dbReference type="PROSITE" id="PS50004">
    <property type="entry name" value="C2"/>
    <property type="match status" value="1"/>
</dbReference>
<dbReference type="PANTHER" id="PTHR24351">
    <property type="entry name" value="RIBOSOMAL PROTEIN S6 KINASE"/>
    <property type="match status" value="1"/>
</dbReference>
<dbReference type="Gene3D" id="1.10.510.10">
    <property type="entry name" value="Transferase(Phosphotransferase) domain 1"/>
    <property type="match status" value="1"/>
</dbReference>
<dbReference type="OrthoDB" id="63267at2759"/>
<dbReference type="InterPro" id="IPR017892">
    <property type="entry name" value="Pkinase_C"/>
</dbReference>
<dbReference type="InterPro" id="IPR008271">
    <property type="entry name" value="Ser/Thr_kinase_AS"/>
</dbReference>
<dbReference type="GO" id="GO:0004674">
    <property type="term" value="F:protein serine/threonine kinase activity"/>
    <property type="evidence" value="ECO:0007669"/>
    <property type="project" value="UniProtKB-KW"/>
</dbReference>
<evidence type="ECO:0000256" key="2">
    <source>
        <dbReference type="ARBA" id="ARBA00022527"/>
    </source>
</evidence>
<keyword evidence="7 10" id="KW-0067">ATP-binding</keyword>
<accession>A0A1Y2F8D8</accession>
<evidence type="ECO:0000313" key="16">
    <source>
        <dbReference type="Proteomes" id="UP000193920"/>
    </source>
</evidence>
<feature type="binding site" evidence="10">
    <location>
        <position position="206"/>
    </location>
    <ligand>
        <name>ATP</name>
        <dbReference type="ChEBI" id="CHEBI:30616"/>
    </ligand>
</feature>
<dbReference type="AlphaFoldDB" id="A0A1Y2F8D8"/>
<dbReference type="PROSITE" id="PS50011">
    <property type="entry name" value="PROTEIN_KINASE_DOM"/>
    <property type="match status" value="1"/>
</dbReference>
<dbReference type="PROSITE" id="PS00107">
    <property type="entry name" value="PROTEIN_KINASE_ATP"/>
    <property type="match status" value="1"/>
</dbReference>
<evidence type="ECO:0000256" key="10">
    <source>
        <dbReference type="PROSITE-ProRule" id="PRU10141"/>
    </source>
</evidence>
<dbReference type="EMBL" id="MCOG01000013">
    <property type="protein sequence ID" value="ORY80133.1"/>
    <property type="molecule type" value="Genomic_DNA"/>
</dbReference>
<dbReference type="Pfam" id="PF00069">
    <property type="entry name" value="Pkinase"/>
    <property type="match status" value="1"/>
</dbReference>
<evidence type="ECO:0000259" key="13">
    <source>
        <dbReference type="PROSITE" id="PS50011"/>
    </source>
</evidence>
<dbReference type="InterPro" id="IPR011009">
    <property type="entry name" value="Kinase-like_dom_sf"/>
</dbReference>
<dbReference type="Pfam" id="PF00433">
    <property type="entry name" value="Pkinase_C"/>
    <property type="match status" value="1"/>
</dbReference>
<name>A0A1Y2F8D8_9FUNG</name>
<dbReference type="PROSITE" id="PS51285">
    <property type="entry name" value="AGC_KINASE_CTER"/>
    <property type="match status" value="1"/>
</dbReference>
<dbReference type="STRING" id="1754190.A0A1Y2F8D8"/>
<gene>
    <name evidence="15" type="ORF">LY90DRAFT_500515</name>
</gene>
<dbReference type="SMART" id="SM00133">
    <property type="entry name" value="S_TK_X"/>
    <property type="match status" value="1"/>
</dbReference>
<dbReference type="GO" id="GO:0005524">
    <property type="term" value="F:ATP binding"/>
    <property type="evidence" value="ECO:0007669"/>
    <property type="project" value="UniProtKB-UniRule"/>
</dbReference>
<evidence type="ECO:0000256" key="1">
    <source>
        <dbReference type="ARBA" id="ARBA00012513"/>
    </source>
</evidence>
<sequence length="526" mass="59349">MFKSKKTIIKESIQNPNPPAAEGNSNKDGEKGHLNGTLLVRVVGAVNIGNLSLGSLPYCIVEFDKNEALINAKDGGGDKPPLWQSRAHFDVSKESNIVISFYQKRVINNEESVTLLGTTTVEPIFEDQKMVDDWFSIKMNEAEGLCDDEERKVHIQVCYKPAGAKKSLSIDEFELLKVIGKGSFGKVMQVRKKDTNRIYAMKIIRKSHVVERSEISHTLAERNVLVKINNPFIVGLKFSFQTAEKLYLVLAFINGGELFYHLQKDGAFTEDRSRFYISELLCALECLHKYDIIYRDLKPENILLDYSGHIALCDFGLCKLNMTDKNKTNTFCGTPEYLAPELLLGKGYTKVVDWWTLGVLLYEMMTGLPPFYDENTNEMYKKILQQPLTFPSEMSPLAQDILSKLLNREPTERLGNNGSEEIKAHPFFGGIDWVKLYNKKYQPPFKPNVASATDTSNFDEEFTSEVPLDSVSEGNYLSATVQQQFEGFTYEDHDKHIGSMVSSSLMSSTLNSRPLSRQVGMGGRGR</sequence>
<dbReference type="GO" id="GO:0106310">
    <property type="term" value="F:protein serine kinase activity"/>
    <property type="evidence" value="ECO:0007669"/>
    <property type="project" value="RHEA"/>
</dbReference>
<keyword evidence="16" id="KW-1185">Reference proteome</keyword>
<dbReference type="Gene3D" id="3.30.200.20">
    <property type="entry name" value="Phosphorylase Kinase, domain 1"/>
    <property type="match status" value="1"/>
</dbReference>
<evidence type="ECO:0000313" key="15">
    <source>
        <dbReference type="EMBL" id="ORY80133.1"/>
    </source>
</evidence>
<organism evidence="15 16">
    <name type="scientific">Neocallimastix californiae</name>
    <dbReference type="NCBI Taxonomy" id="1754190"/>
    <lineage>
        <taxon>Eukaryota</taxon>
        <taxon>Fungi</taxon>
        <taxon>Fungi incertae sedis</taxon>
        <taxon>Chytridiomycota</taxon>
        <taxon>Chytridiomycota incertae sedis</taxon>
        <taxon>Neocallimastigomycetes</taxon>
        <taxon>Neocallimastigales</taxon>
        <taxon>Neocallimastigaceae</taxon>
        <taxon>Neocallimastix</taxon>
    </lineage>
</organism>
<evidence type="ECO:0000256" key="5">
    <source>
        <dbReference type="ARBA" id="ARBA00022741"/>
    </source>
</evidence>
<reference evidence="15 16" key="1">
    <citation type="submission" date="2016-08" db="EMBL/GenBank/DDBJ databases">
        <title>A Parts List for Fungal Cellulosomes Revealed by Comparative Genomics.</title>
        <authorList>
            <consortium name="DOE Joint Genome Institute"/>
            <person name="Haitjema C.H."/>
            <person name="Gilmore S.P."/>
            <person name="Henske J.K."/>
            <person name="Solomon K.V."/>
            <person name="De Groot R."/>
            <person name="Kuo A."/>
            <person name="Mondo S.J."/>
            <person name="Salamov A.A."/>
            <person name="Labutti K."/>
            <person name="Zhao Z."/>
            <person name="Chiniquy J."/>
            <person name="Barry K."/>
            <person name="Brewer H.M."/>
            <person name="Purvine S.O."/>
            <person name="Wright A.T."/>
            <person name="Boxma B."/>
            <person name="Van Alen T."/>
            <person name="Hackstein J.H."/>
            <person name="Baker S.E."/>
            <person name="Grigoriev I.V."/>
            <person name="O'Malley M.A."/>
        </authorList>
    </citation>
    <scope>NUCLEOTIDE SEQUENCE [LARGE SCALE GENOMIC DNA]</scope>
    <source>
        <strain evidence="15 16">G1</strain>
    </source>
</reference>
<dbReference type="SUPFAM" id="SSF56112">
    <property type="entry name" value="Protein kinase-like (PK-like)"/>
    <property type="match status" value="1"/>
</dbReference>
<keyword evidence="3" id="KW-0597">Phosphoprotein</keyword>
<keyword evidence="6 15" id="KW-0418">Kinase</keyword>
<feature type="domain" description="Protein kinase" evidence="13">
    <location>
        <begin position="173"/>
        <end position="428"/>
    </location>
</feature>
<evidence type="ECO:0000256" key="7">
    <source>
        <dbReference type="ARBA" id="ARBA00022840"/>
    </source>
</evidence>
<evidence type="ECO:0000256" key="8">
    <source>
        <dbReference type="ARBA" id="ARBA00047899"/>
    </source>
</evidence>
<evidence type="ECO:0000259" key="14">
    <source>
        <dbReference type="PROSITE" id="PS51285"/>
    </source>
</evidence>
<comment type="catalytic activity">
    <reaction evidence="8">
        <text>L-threonyl-[protein] + ATP = O-phospho-L-threonyl-[protein] + ADP + H(+)</text>
        <dbReference type="Rhea" id="RHEA:46608"/>
        <dbReference type="Rhea" id="RHEA-COMP:11060"/>
        <dbReference type="Rhea" id="RHEA-COMP:11605"/>
        <dbReference type="ChEBI" id="CHEBI:15378"/>
        <dbReference type="ChEBI" id="CHEBI:30013"/>
        <dbReference type="ChEBI" id="CHEBI:30616"/>
        <dbReference type="ChEBI" id="CHEBI:61977"/>
        <dbReference type="ChEBI" id="CHEBI:456216"/>
        <dbReference type="EC" id="2.7.11.1"/>
    </reaction>
</comment>
<comment type="catalytic activity">
    <reaction evidence="9">
        <text>L-seryl-[protein] + ATP = O-phospho-L-seryl-[protein] + ADP + H(+)</text>
        <dbReference type="Rhea" id="RHEA:17989"/>
        <dbReference type="Rhea" id="RHEA-COMP:9863"/>
        <dbReference type="Rhea" id="RHEA-COMP:11604"/>
        <dbReference type="ChEBI" id="CHEBI:15378"/>
        <dbReference type="ChEBI" id="CHEBI:29999"/>
        <dbReference type="ChEBI" id="CHEBI:30616"/>
        <dbReference type="ChEBI" id="CHEBI:83421"/>
        <dbReference type="ChEBI" id="CHEBI:456216"/>
        <dbReference type="EC" id="2.7.11.1"/>
    </reaction>
</comment>
<dbReference type="FunFam" id="3.30.200.20:FF:000048">
    <property type="entry name" value="Non-specific serine/threonine protein kinase"/>
    <property type="match status" value="1"/>
</dbReference>
<dbReference type="FunFam" id="1.10.510.10:FF:000008">
    <property type="entry name" value="Non-specific serine/threonine protein kinase"/>
    <property type="match status" value="1"/>
</dbReference>
<evidence type="ECO:0000259" key="12">
    <source>
        <dbReference type="PROSITE" id="PS50004"/>
    </source>
</evidence>
<dbReference type="InterPro" id="IPR017441">
    <property type="entry name" value="Protein_kinase_ATP_BS"/>
</dbReference>
<feature type="domain" description="C2" evidence="12">
    <location>
        <begin position="19"/>
        <end position="135"/>
    </location>
</feature>
<evidence type="ECO:0000256" key="4">
    <source>
        <dbReference type="ARBA" id="ARBA00022679"/>
    </source>
</evidence>
<keyword evidence="4" id="KW-0808">Transferase</keyword>